<dbReference type="Proteomes" id="UP000219688">
    <property type="component" value="Unassembled WGS sequence"/>
</dbReference>
<gene>
    <name evidence="2" type="ORF">SAMN05421879_11320</name>
</gene>
<evidence type="ECO:0000313" key="3">
    <source>
        <dbReference type="Proteomes" id="UP000219688"/>
    </source>
</evidence>
<dbReference type="AlphaFoldDB" id="A0A285VTV4"/>
<reference evidence="3" key="1">
    <citation type="submission" date="2017-08" db="EMBL/GenBank/DDBJ databases">
        <authorList>
            <person name="Varghese N."/>
            <person name="Submissions S."/>
        </authorList>
    </citation>
    <scope>NUCLEOTIDE SEQUENCE [LARGE SCALE GENOMIC DNA]</scope>
    <source>
        <strain evidence="3">USBA17B2</strain>
    </source>
</reference>
<name>A0A285VTV4_9MICO</name>
<evidence type="ECO:0000256" key="1">
    <source>
        <dbReference type="SAM" id="MobiDB-lite"/>
    </source>
</evidence>
<protein>
    <submittedName>
        <fullName evidence="2">Uncharacterized protein</fullName>
    </submittedName>
</protein>
<organism evidence="2 3">
    <name type="scientific">Ornithinimicrobium cerasi</name>
    <dbReference type="NCBI Taxonomy" id="2248773"/>
    <lineage>
        <taxon>Bacteria</taxon>
        <taxon>Bacillati</taxon>
        <taxon>Actinomycetota</taxon>
        <taxon>Actinomycetes</taxon>
        <taxon>Micrococcales</taxon>
        <taxon>Ornithinimicrobiaceae</taxon>
        <taxon>Ornithinimicrobium</taxon>
    </lineage>
</organism>
<sequence>MSTITLDPAFLGAETALRRQRLIADWGRSLWFAGHRTTAPASSRGNRARSLPAGAGRAVAAAR</sequence>
<dbReference type="EMBL" id="OBQK01000013">
    <property type="protein sequence ID" value="SOC57489.1"/>
    <property type="molecule type" value="Genomic_DNA"/>
</dbReference>
<evidence type="ECO:0000313" key="2">
    <source>
        <dbReference type="EMBL" id="SOC57489.1"/>
    </source>
</evidence>
<keyword evidence="3" id="KW-1185">Reference proteome</keyword>
<proteinExistence type="predicted"/>
<feature type="region of interest" description="Disordered" evidence="1">
    <location>
        <begin position="37"/>
        <end position="63"/>
    </location>
</feature>
<accession>A0A285VTV4</accession>
<dbReference type="RefSeq" id="WP_097189054.1">
    <property type="nucleotide sequence ID" value="NZ_OBQK01000013.1"/>
</dbReference>
<feature type="compositionally biased region" description="Low complexity" evidence="1">
    <location>
        <begin position="53"/>
        <end position="63"/>
    </location>
</feature>